<keyword evidence="5" id="KW-1185">Reference proteome</keyword>
<evidence type="ECO:0000256" key="1">
    <source>
        <dbReference type="SAM" id="SignalP"/>
    </source>
</evidence>
<gene>
    <name evidence="4" type="ORF">IX84_03975</name>
</gene>
<dbReference type="Proteomes" id="UP000029736">
    <property type="component" value="Unassembled WGS sequence"/>
</dbReference>
<dbReference type="Gene3D" id="2.60.120.1130">
    <property type="match status" value="1"/>
</dbReference>
<evidence type="ECO:0000313" key="5">
    <source>
        <dbReference type="Proteomes" id="UP000029736"/>
    </source>
</evidence>
<feature type="chain" id="PRO_5001948077" description="DUF3857 domain-containing protein" evidence="1">
    <location>
        <begin position="19"/>
        <end position="632"/>
    </location>
</feature>
<dbReference type="OrthoDB" id="8595007at2"/>
<dbReference type="RefSeq" id="WP_044216703.1">
    <property type="nucleotide sequence ID" value="NZ_JBKAGJ010000031.1"/>
</dbReference>
<organism evidence="4 5">
    <name type="scientific">Phaeodactylibacter xiamenensis</name>
    <dbReference type="NCBI Taxonomy" id="1524460"/>
    <lineage>
        <taxon>Bacteria</taxon>
        <taxon>Pseudomonadati</taxon>
        <taxon>Bacteroidota</taxon>
        <taxon>Saprospiria</taxon>
        <taxon>Saprospirales</taxon>
        <taxon>Haliscomenobacteraceae</taxon>
        <taxon>Phaeodactylibacter</taxon>
    </lineage>
</organism>
<name>A0A098SA09_9BACT</name>
<dbReference type="EMBL" id="JPOS01000012">
    <property type="protein sequence ID" value="KGE88961.1"/>
    <property type="molecule type" value="Genomic_DNA"/>
</dbReference>
<dbReference type="STRING" id="1524460.IX84_03975"/>
<keyword evidence="1" id="KW-0732">Signal</keyword>
<feature type="domain" description="DUF3857" evidence="3">
    <location>
        <begin position="56"/>
        <end position="211"/>
    </location>
</feature>
<sequence length="632" mass="71459">MRALILAITLAFALPAAAQHYAAFTIPDSLTEGANVVVRDYNVDLDIRSGKKGYLKVEKTLTLLNEKSSANELVIYYDEGTRVRKIEIVLYDALGRELRVVDKDEVKDYSAVSGGTLYGDRRIKHVEVRHNTYPYTISYRYERELEGIDFAAGEEWYPQHFGYSVEAARFSVSAPKDFPVNYKGYRLPVEPMLSNAGDEWSCTWQVQYLKALPYEAYAPQAEELLPKAICVPGRVSIEGYEGEFSSWAALSKYIHTLWEGRGVLPETVKSEIQQLVAGATSDEEKIARLYRYLQQNMRYVSVQLGIGGWQPFDAEYVTKNKYGDCKALTNYMWAMLREVGIEAYPALIRTGGAPVKLDTALVKSQFNHVLLYLPGQDNWLECTVPVGPPQYIYFGNHDRKVLLVKEEGGGLYHTPHLGYLDNIRSGKTSVQLSETGDARLSQRFQMAARDAERWRAMDAYYSETELKDAARENLLAAPGLLIEKLEVLPEPDKAACQVFLEGQSERFASKGGKRLFLPLLPVVAVGTAPPPCENRRWPIAIREGFTCRDTVSYQLPDGYEVESIMEETATLEHPTGYYQLKVDHQPGTITIVRVLQRKMAELPPAAYEEFRAFWLEVGKLERSMAVLVQKRT</sequence>
<dbReference type="Gene3D" id="2.60.40.3140">
    <property type="match status" value="1"/>
</dbReference>
<evidence type="ECO:0000313" key="4">
    <source>
        <dbReference type="EMBL" id="KGE88961.1"/>
    </source>
</evidence>
<accession>A0A098SA09</accession>
<feature type="signal peptide" evidence="1">
    <location>
        <begin position="1"/>
        <end position="18"/>
    </location>
</feature>
<dbReference type="InterPro" id="IPR002931">
    <property type="entry name" value="Transglutaminase-like"/>
</dbReference>
<comment type="caution">
    <text evidence="4">The sequence shown here is derived from an EMBL/GenBank/DDBJ whole genome shotgun (WGS) entry which is preliminary data.</text>
</comment>
<dbReference type="InterPro" id="IPR024618">
    <property type="entry name" value="DUF3857"/>
</dbReference>
<dbReference type="Pfam" id="PF01841">
    <property type="entry name" value="Transglut_core"/>
    <property type="match status" value="1"/>
</dbReference>
<feature type="domain" description="Transglutaminase-like" evidence="2">
    <location>
        <begin position="273"/>
        <end position="343"/>
    </location>
</feature>
<dbReference type="Pfam" id="PF12969">
    <property type="entry name" value="DUF3857"/>
    <property type="match status" value="1"/>
</dbReference>
<proteinExistence type="predicted"/>
<reference evidence="4 5" key="1">
    <citation type="journal article" date="2014" name="Int. J. Syst. Evol. Microbiol.">
        <title>Phaeodactylibacter xiamenensis gen. nov., sp. nov., a member of the family Saprospiraceae isolated from the marine alga Phaeodactylum tricornutum.</title>
        <authorList>
            <person name="Chen Z.Jr."/>
            <person name="Lei X."/>
            <person name="Lai Q."/>
            <person name="Li Y."/>
            <person name="Zhang B."/>
            <person name="Zhang J."/>
            <person name="Zhang H."/>
            <person name="Yang L."/>
            <person name="Zheng W."/>
            <person name="Tian Y."/>
            <person name="Yu Z."/>
            <person name="Xu H.Jr."/>
            <person name="Zheng T."/>
        </authorList>
    </citation>
    <scope>NUCLEOTIDE SEQUENCE [LARGE SCALE GENOMIC DNA]</scope>
    <source>
        <strain evidence="4 5">KD52</strain>
    </source>
</reference>
<protein>
    <recommendedName>
        <fullName evidence="6">DUF3857 domain-containing protein</fullName>
    </recommendedName>
</protein>
<evidence type="ECO:0000259" key="2">
    <source>
        <dbReference type="Pfam" id="PF01841"/>
    </source>
</evidence>
<dbReference type="Gene3D" id="3.10.620.30">
    <property type="match status" value="1"/>
</dbReference>
<dbReference type="SUPFAM" id="SSF54001">
    <property type="entry name" value="Cysteine proteinases"/>
    <property type="match status" value="1"/>
</dbReference>
<evidence type="ECO:0000259" key="3">
    <source>
        <dbReference type="Pfam" id="PF12969"/>
    </source>
</evidence>
<dbReference type="AlphaFoldDB" id="A0A098SA09"/>
<dbReference type="InterPro" id="IPR038765">
    <property type="entry name" value="Papain-like_cys_pep_sf"/>
</dbReference>
<evidence type="ECO:0008006" key="6">
    <source>
        <dbReference type="Google" id="ProtNLM"/>
    </source>
</evidence>